<keyword evidence="2" id="KW-1185">Reference proteome</keyword>
<organism evidence="1 2">
    <name type="scientific">Thiohalomonas denitrificans</name>
    <dbReference type="NCBI Taxonomy" id="415747"/>
    <lineage>
        <taxon>Bacteria</taxon>
        <taxon>Pseudomonadati</taxon>
        <taxon>Pseudomonadota</taxon>
        <taxon>Gammaproteobacteria</taxon>
        <taxon>Thiohalomonadales</taxon>
        <taxon>Thiohalomonadaceae</taxon>
        <taxon>Thiohalomonas</taxon>
    </lineage>
</organism>
<dbReference type="RefSeq" id="WP_092997902.1">
    <property type="nucleotide sequence ID" value="NZ_FMWD01000008.1"/>
</dbReference>
<evidence type="ECO:0000313" key="2">
    <source>
        <dbReference type="Proteomes" id="UP000199648"/>
    </source>
</evidence>
<dbReference type="EMBL" id="FMWD01000008">
    <property type="protein sequence ID" value="SCZ64208.1"/>
    <property type="molecule type" value="Genomic_DNA"/>
</dbReference>
<accession>A0A1G5QRK1</accession>
<dbReference type="Proteomes" id="UP000199648">
    <property type="component" value="Unassembled WGS sequence"/>
</dbReference>
<evidence type="ECO:0000313" key="1">
    <source>
        <dbReference type="EMBL" id="SCZ64208.1"/>
    </source>
</evidence>
<dbReference type="AlphaFoldDB" id="A0A1G5QRK1"/>
<proteinExistence type="predicted"/>
<reference evidence="1 2" key="1">
    <citation type="submission" date="2016-10" db="EMBL/GenBank/DDBJ databases">
        <authorList>
            <person name="de Groot N.N."/>
        </authorList>
    </citation>
    <scope>NUCLEOTIDE SEQUENCE [LARGE SCALE GENOMIC DNA]</scope>
    <source>
        <strain evidence="1 2">HLD2</strain>
    </source>
</reference>
<sequence>MDSESNPLDEAASQVVELGNRIANADREADLWEIADGLLAGVVHYWLHSRQPCGDPHCEDCASLSTADDRMKELKRLIERYAQESDYYHSPHDTNVGRA</sequence>
<protein>
    <submittedName>
        <fullName evidence="1">Uncharacterized protein</fullName>
    </submittedName>
</protein>
<name>A0A1G5QRK1_9GAMM</name>
<dbReference type="OrthoDB" id="5784205at2"/>
<gene>
    <name evidence="1" type="ORF">SAMN03097708_02585</name>
</gene>